<keyword evidence="3" id="KW-1185">Reference proteome</keyword>
<sequence length="228" mass="24763">MATQMHAINSPEFGVHHQGVDRRQAQSVCFITVVKAGEHVTFVKSGRIQVRSVVTHDAIPSKPLAPASNPGTPPEAVPIVETLDFADVTMQELANARANSKNTATVEALLSSASHSARSSRTTRSQTQIPDIIDLTLGDDDEPPPPSPPPASIQSSPAKQKRPSSRTIEKQAQGRSTKKSCTESRSSASSASQNLVWVGPNRINRYDRRKAKAPYEPMLHKFTLDLIR</sequence>
<gene>
    <name evidence="2" type="ORF">K466DRAFT_650344</name>
</gene>
<protein>
    <submittedName>
        <fullName evidence="2">Uncharacterized protein</fullName>
    </submittedName>
</protein>
<dbReference type="EMBL" id="ML210994">
    <property type="protein sequence ID" value="TFK92699.1"/>
    <property type="molecule type" value="Genomic_DNA"/>
</dbReference>
<dbReference type="InParanoid" id="A0A5C3PVH3"/>
<organism evidence="2 3">
    <name type="scientific">Polyporus arcularius HHB13444</name>
    <dbReference type="NCBI Taxonomy" id="1314778"/>
    <lineage>
        <taxon>Eukaryota</taxon>
        <taxon>Fungi</taxon>
        <taxon>Dikarya</taxon>
        <taxon>Basidiomycota</taxon>
        <taxon>Agaricomycotina</taxon>
        <taxon>Agaricomycetes</taxon>
        <taxon>Polyporales</taxon>
        <taxon>Polyporaceae</taxon>
        <taxon>Polyporus</taxon>
    </lineage>
</organism>
<dbReference type="Proteomes" id="UP000308197">
    <property type="component" value="Unassembled WGS sequence"/>
</dbReference>
<proteinExistence type="predicted"/>
<name>A0A5C3PVH3_9APHY</name>
<dbReference type="AlphaFoldDB" id="A0A5C3PVH3"/>
<accession>A0A5C3PVH3</accession>
<feature type="region of interest" description="Disordered" evidence="1">
    <location>
        <begin position="111"/>
        <end position="214"/>
    </location>
</feature>
<evidence type="ECO:0000313" key="3">
    <source>
        <dbReference type="Proteomes" id="UP000308197"/>
    </source>
</evidence>
<evidence type="ECO:0000313" key="2">
    <source>
        <dbReference type="EMBL" id="TFK92699.1"/>
    </source>
</evidence>
<evidence type="ECO:0000256" key="1">
    <source>
        <dbReference type="SAM" id="MobiDB-lite"/>
    </source>
</evidence>
<feature type="compositionally biased region" description="Low complexity" evidence="1">
    <location>
        <begin position="111"/>
        <end position="128"/>
    </location>
</feature>
<reference evidence="2 3" key="1">
    <citation type="journal article" date="2019" name="Nat. Ecol. Evol.">
        <title>Megaphylogeny resolves global patterns of mushroom evolution.</title>
        <authorList>
            <person name="Varga T."/>
            <person name="Krizsan K."/>
            <person name="Foldi C."/>
            <person name="Dima B."/>
            <person name="Sanchez-Garcia M."/>
            <person name="Sanchez-Ramirez S."/>
            <person name="Szollosi G.J."/>
            <person name="Szarkandi J.G."/>
            <person name="Papp V."/>
            <person name="Albert L."/>
            <person name="Andreopoulos W."/>
            <person name="Angelini C."/>
            <person name="Antonin V."/>
            <person name="Barry K.W."/>
            <person name="Bougher N.L."/>
            <person name="Buchanan P."/>
            <person name="Buyck B."/>
            <person name="Bense V."/>
            <person name="Catcheside P."/>
            <person name="Chovatia M."/>
            <person name="Cooper J."/>
            <person name="Damon W."/>
            <person name="Desjardin D."/>
            <person name="Finy P."/>
            <person name="Geml J."/>
            <person name="Haridas S."/>
            <person name="Hughes K."/>
            <person name="Justo A."/>
            <person name="Karasinski D."/>
            <person name="Kautmanova I."/>
            <person name="Kiss B."/>
            <person name="Kocsube S."/>
            <person name="Kotiranta H."/>
            <person name="LaButti K.M."/>
            <person name="Lechner B.E."/>
            <person name="Liimatainen K."/>
            <person name="Lipzen A."/>
            <person name="Lukacs Z."/>
            <person name="Mihaltcheva S."/>
            <person name="Morgado L.N."/>
            <person name="Niskanen T."/>
            <person name="Noordeloos M.E."/>
            <person name="Ohm R.A."/>
            <person name="Ortiz-Santana B."/>
            <person name="Ovrebo C."/>
            <person name="Racz N."/>
            <person name="Riley R."/>
            <person name="Savchenko A."/>
            <person name="Shiryaev A."/>
            <person name="Soop K."/>
            <person name="Spirin V."/>
            <person name="Szebenyi C."/>
            <person name="Tomsovsky M."/>
            <person name="Tulloss R.E."/>
            <person name="Uehling J."/>
            <person name="Grigoriev I.V."/>
            <person name="Vagvolgyi C."/>
            <person name="Papp T."/>
            <person name="Martin F.M."/>
            <person name="Miettinen O."/>
            <person name="Hibbett D.S."/>
            <person name="Nagy L.G."/>
        </authorList>
    </citation>
    <scope>NUCLEOTIDE SEQUENCE [LARGE SCALE GENOMIC DNA]</scope>
    <source>
        <strain evidence="2 3">HHB13444</strain>
    </source>
</reference>